<proteinExistence type="predicted"/>
<evidence type="ECO:0000256" key="1">
    <source>
        <dbReference type="SAM" id="Phobius"/>
    </source>
</evidence>
<feature type="transmembrane region" description="Helical" evidence="1">
    <location>
        <begin position="52"/>
        <end position="74"/>
    </location>
</feature>
<feature type="transmembrane region" description="Helical" evidence="1">
    <location>
        <begin position="177"/>
        <end position="197"/>
    </location>
</feature>
<organism evidence="2 3">
    <name type="scientific">Paracoccus mangrovi</name>
    <dbReference type="NCBI Taxonomy" id="1715645"/>
    <lineage>
        <taxon>Bacteria</taxon>
        <taxon>Pseudomonadati</taxon>
        <taxon>Pseudomonadota</taxon>
        <taxon>Alphaproteobacteria</taxon>
        <taxon>Rhodobacterales</taxon>
        <taxon>Paracoccaceae</taxon>
        <taxon>Paracoccus</taxon>
    </lineage>
</organism>
<protein>
    <recommendedName>
        <fullName evidence="4">Membrane-anchored protein</fullName>
    </recommendedName>
</protein>
<feature type="transmembrane region" description="Helical" evidence="1">
    <location>
        <begin position="204"/>
        <end position="223"/>
    </location>
</feature>
<name>A0ABV7R1B1_9RHOB</name>
<dbReference type="Pfam" id="PF03988">
    <property type="entry name" value="DUF347"/>
    <property type="match status" value="4"/>
</dbReference>
<keyword evidence="3" id="KW-1185">Reference proteome</keyword>
<gene>
    <name evidence="2" type="ORF">ACFOMH_06905</name>
</gene>
<evidence type="ECO:0000313" key="3">
    <source>
        <dbReference type="Proteomes" id="UP001595721"/>
    </source>
</evidence>
<feature type="transmembrane region" description="Helical" evidence="1">
    <location>
        <begin position="235"/>
        <end position="259"/>
    </location>
</feature>
<keyword evidence="1" id="KW-1133">Transmembrane helix</keyword>
<feature type="transmembrane region" description="Helical" evidence="1">
    <location>
        <begin position="112"/>
        <end position="132"/>
    </location>
</feature>
<keyword evidence="1" id="KW-0472">Membrane</keyword>
<sequence length="270" mass="29477">MKNLDMRGNIPDIATDFTLRSAFNKVPEVTAIFWAIKIMATTVGETGADYLIFQWGLGLPMTSALMAVVLAGILWLQFRQDRYRPWIYWLAVTMVSVVGTLITDSLVDTYGVPLPVTTAVFAVALIATFAIWYARERTLSIHAIDTPSREGFYWLAILFTFALGTAAGDLMAERLGLGYLSSSLLFGAGIAVVAALWRLDIIGPVTGFWLAYVLTRPLGASFGDLLSQPVTHGGLGLGTVVTSWFFLAAILVLVAYLAVSRIDLETSRRI</sequence>
<accession>A0ABV7R1B1</accession>
<keyword evidence="1" id="KW-0812">Transmembrane</keyword>
<dbReference type="InterPro" id="IPR007136">
    <property type="entry name" value="DUF347"/>
</dbReference>
<comment type="caution">
    <text evidence="2">The sequence shown here is derived from an EMBL/GenBank/DDBJ whole genome shotgun (WGS) entry which is preliminary data.</text>
</comment>
<feature type="transmembrane region" description="Helical" evidence="1">
    <location>
        <begin position="86"/>
        <end position="106"/>
    </location>
</feature>
<feature type="transmembrane region" description="Helical" evidence="1">
    <location>
        <begin position="152"/>
        <end position="171"/>
    </location>
</feature>
<evidence type="ECO:0000313" key="2">
    <source>
        <dbReference type="EMBL" id="MFC3527903.1"/>
    </source>
</evidence>
<evidence type="ECO:0008006" key="4">
    <source>
        <dbReference type="Google" id="ProtNLM"/>
    </source>
</evidence>
<dbReference type="RefSeq" id="WP_377743484.1">
    <property type="nucleotide sequence ID" value="NZ_JBHRXJ010000004.1"/>
</dbReference>
<dbReference type="Proteomes" id="UP001595721">
    <property type="component" value="Unassembled WGS sequence"/>
</dbReference>
<reference evidence="3" key="1">
    <citation type="journal article" date="2019" name="Int. J. Syst. Evol. Microbiol.">
        <title>The Global Catalogue of Microorganisms (GCM) 10K type strain sequencing project: providing services to taxonomists for standard genome sequencing and annotation.</title>
        <authorList>
            <consortium name="The Broad Institute Genomics Platform"/>
            <consortium name="The Broad Institute Genome Sequencing Center for Infectious Disease"/>
            <person name="Wu L."/>
            <person name="Ma J."/>
        </authorList>
    </citation>
    <scope>NUCLEOTIDE SEQUENCE [LARGE SCALE GENOMIC DNA]</scope>
    <source>
        <strain evidence="3">KCTC 42899</strain>
    </source>
</reference>
<dbReference type="EMBL" id="JBHRXJ010000004">
    <property type="protein sequence ID" value="MFC3527903.1"/>
    <property type="molecule type" value="Genomic_DNA"/>
</dbReference>